<dbReference type="SUPFAM" id="SSF51735">
    <property type="entry name" value="NAD(P)-binding Rossmann-fold domains"/>
    <property type="match status" value="1"/>
</dbReference>
<evidence type="ECO:0000313" key="3">
    <source>
        <dbReference type="EMBL" id="KAH6675388.1"/>
    </source>
</evidence>
<comment type="caution">
    <text evidence="3">The sequence shown here is derived from an EMBL/GenBank/DDBJ whole genome shotgun (WGS) entry which is preliminary data.</text>
</comment>
<keyword evidence="4" id="KW-1185">Reference proteome</keyword>
<dbReference type="AlphaFoldDB" id="A0A9P8V512"/>
<evidence type="ECO:0000313" key="4">
    <source>
        <dbReference type="Proteomes" id="UP000770015"/>
    </source>
</evidence>
<evidence type="ECO:0000256" key="2">
    <source>
        <dbReference type="ARBA" id="ARBA00023002"/>
    </source>
</evidence>
<protein>
    <submittedName>
        <fullName evidence="3">Short-chain dehydrogenase</fullName>
    </submittedName>
</protein>
<name>A0A9P8V512_9PEZI</name>
<dbReference type="Gene3D" id="3.40.50.720">
    <property type="entry name" value="NAD(P)-binding Rossmann-like Domain"/>
    <property type="match status" value="1"/>
</dbReference>
<dbReference type="GO" id="GO:0016491">
    <property type="term" value="F:oxidoreductase activity"/>
    <property type="evidence" value="ECO:0007669"/>
    <property type="project" value="UniProtKB-KW"/>
</dbReference>
<sequence>MPSGPRSSPLRVDLFTKGIVHRDVYPGIDPLTKSNCAGKAILITGASRGFGRAISTGYALAGASRIAIAARSDLTDTAACILSAANSANRPKPEILQLSMDVANAASVRSAAAEIEAAWGRLDIVVSNAGYMASFALMLDGDDDEYRKAWDINFWGTYNVSKAFLPLMLRGGDKTIITISSIAAHFAGVGGGSYHISKMALARLTEQIHEEYKDEGVLAYSVHPGGTPTELSDKLPDIFKFRMTDTPELAGHSLPFLTTQRLEWLGGRWISCKWDLPELLTMEKHVVEENLLKFRCTGF</sequence>
<organism evidence="3 4">
    <name type="scientific">Plectosphaerella plurivora</name>
    <dbReference type="NCBI Taxonomy" id="936078"/>
    <lineage>
        <taxon>Eukaryota</taxon>
        <taxon>Fungi</taxon>
        <taxon>Dikarya</taxon>
        <taxon>Ascomycota</taxon>
        <taxon>Pezizomycotina</taxon>
        <taxon>Sordariomycetes</taxon>
        <taxon>Hypocreomycetidae</taxon>
        <taxon>Glomerellales</taxon>
        <taxon>Plectosphaerellaceae</taxon>
        <taxon>Plectosphaerella</taxon>
    </lineage>
</organism>
<dbReference type="PANTHER" id="PTHR42901:SF1">
    <property type="entry name" value="ALCOHOL DEHYDROGENASE"/>
    <property type="match status" value="1"/>
</dbReference>
<dbReference type="Pfam" id="PF00106">
    <property type="entry name" value="adh_short"/>
    <property type="match status" value="1"/>
</dbReference>
<proteinExistence type="inferred from homology"/>
<gene>
    <name evidence="3" type="ORF">F5X68DRAFT_278428</name>
</gene>
<dbReference type="InterPro" id="IPR036291">
    <property type="entry name" value="NAD(P)-bd_dom_sf"/>
</dbReference>
<dbReference type="PANTHER" id="PTHR42901">
    <property type="entry name" value="ALCOHOL DEHYDROGENASE"/>
    <property type="match status" value="1"/>
</dbReference>
<accession>A0A9P8V512</accession>
<dbReference type="Proteomes" id="UP000770015">
    <property type="component" value="Unassembled WGS sequence"/>
</dbReference>
<dbReference type="PRINTS" id="PR00081">
    <property type="entry name" value="GDHRDH"/>
</dbReference>
<dbReference type="EMBL" id="JAGSXJ010000025">
    <property type="protein sequence ID" value="KAH6675388.1"/>
    <property type="molecule type" value="Genomic_DNA"/>
</dbReference>
<dbReference type="InterPro" id="IPR002347">
    <property type="entry name" value="SDR_fam"/>
</dbReference>
<reference evidence="3" key="1">
    <citation type="journal article" date="2021" name="Nat. Commun.">
        <title>Genetic determinants of endophytism in the Arabidopsis root mycobiome.</title>
        <authorList>
            <person name="Mesny F."/>
            <person name="Miyauchi S."/>
            <person name="Thiergart T."/>
            <person name="Pickel B."/>
            <person name="Atanasova L."/>
            <person name="Karlsson M."/>
            <person name="Huettel B."/>
            <person name="Barry K.W."/>
            <person name="Haridas S."/>
            <person name="Chen C."/>
            <person name="Bauer D."/>
            <person name="Andreopoulos W."/>
            <person name="Pangilinan J."/>
            <person name="LaButti K."/>
            <person name="Riley R."/>
            <person name="Lipzen A."/>
            <person name="Clum A."/>
            <person name="Drula E."/>
            <person name="Henrissat B."/>
            <person name="Kohler A."/>
            <person name="Grigoriev I.V."/>
            <person name="Martin F.M."/>
            <person name="Hacquard S."/>
        </authorList>
    </citation>
    <scope>NUCLEOTIDE SEQUENCE</scope>
    <source>
        <strain evidence="3">MPI-SDFR-AT-0117</strain>
    </source>
</reference>
<keyword evidence="2" id="KW-0560">Oxidoreductase</keyword>
<dbReference type="OrthoDB" id="1933717at2759"/>
<evidence type="ECO:0000256" key="1">
    <source>
        <dbReference type="ARBA" id="ARBA00006484"/>
    </source>
</evidence>
<dbReference type="CDD" id="cd05233">
    <property type="entry name" value="SDR_c"/>
    <property type="match status" value="1"/>
</dbReference>
<comment type="similarity">
    <text evidence="1">Belongs to the short-chain dehydrogenases/reductases (SDR) family.</text>
</comment>